<dbReference type="EMBL" id="RYUT01000002">
    <property type="protein sequence ID" value="RYQ30957.1"/>
    <property type="molecule type" value="Genomic_DNA"/>
</dbReference>
<accession>A0A4Q5ALY2</accession>
<dbReference type="InterPro" id="IPR021739">
    <property type="entry name" value="SaV-like"/>
</dbReference>
<gene>
    <name evidence="1" type="ORF">PG2017B_0767</name>
</gene>
<protein>
    <recommendedName>
        <fullName evidence="3">DUF3310 domain-containing protein</fullName>
    </recommendedName>
</protein>
<reference evidence="1 2" key="1">
    <citation type="submission" date="2018-12" db="EMBL/GenBank/DDBJ databases">
        <title>Unveiling genomic diversity among members of the Bifidobacterium pseudolongum species, a widely distributed gut commensal of the animal kingdom.</title>
        <authorList>
            <person name="Lugli G.A."/>
            <person name="Duranti S."/>
            <person name="Albert K."/>
            <person name="Mancabelli L."/>
            <person name="Napoli S."/>
            <person name="Viappiani A."/>
            <person name="Anzalone R."/>
            <person name="Longhi G."/>
            <person name="Milani C."/>
            <person name="Turroni F."/>
            <person name="Alessandri G."/>
            <person name="Sela D.A."/>
            <person name="Van Sinderen D."/>
            <person name="Ventura M."/>
        </authorList>
    </citation>
    <scope>NUCLEOTIDE SEQUENCE [LARGE SCALE GENOMIC DNA]</scope>
    <source>
        <strain evidence="1 2">2017B</strain>
    </source>
</reference>
<comment type="caution">
    <text evidence="1">The sequence shown here is derived from an EMBL/GenBank/DDBJ whole genome shotgun (WGS) entry which is preliminary data.</text>
</comment>
<proteinExistence type="predicted"/>
<evidence type="ECO:0000313" key="2">
    <source>
        <dbReference type="Proteomes" id="UP000291920"/>
    </source>
</evidence>
<organism evidence="1 2">
    <name type="scientific">Bifidobacterium pseudolongum subsp. globosum</name>
    <dbReference type="NCBI Taxonomy" id="1690"/>
    <lineage>
        <taxon>Bacteria</taxon>
        <taxon>Bacillati</taxon>
        <taxon>Actinomycetota</taxon>
        <taxon>Actinomycetes</taxon>
        <taxon>Bifidobacteriales</taxon>
        <taxon>Bifidobacteriaceae</taxon>
        <taxon>Bifidobacterium</taxon>
    </lineage>
</organism>
<dbReference type="Proteomes" id="UP000291920">
    <property type="component" value="Unassembled WGS sequence"/>
</dbReference>
<dbReference type="RefSeq" id="WP_129870695.1">
    <property type="nucleotide sequence ID" value="NZ_RYUO01000002.1"/>
</dbReference>
<name>A0A4Q5ALY2_9BIFI</name>
<dbReference type="Pfam" id="PF11753">
    <property type="entry name" value="DUF3310"/>
    <property type="match status" value="1"/>
</dbReference>
<dbReference type="AlphaFoldDB" id="A0A4Q5ALY2"/>
<sequence>MTDNVNHPAHYESNGPFECIELAQHFNFCIGNAIKYVWRHMDKGNPFEDLSKALWYVSWELDYTNDPVIQQPYPLSNDKLYVLANTDFAHMRKFWDALIIRSLPNMRAAIEHRAEALTADGKPERFQPGVKPLRHGHVRAHRQGEKLFALRKHSNTPAIVGEAMRQRGFDWDNGTILRIEQGERRIHLDEAIALLETYGYTQANMFTALDYILERTA</sequence>
<evidence type="ECO:0008006" key="3">
    <source>
        <dbReference type="Google" id="ProtNLM"/>
    </source>
</evidence>
<evidence type="ECO:0000313" key="1">
    <source>
        <dbReference type="EMBL" id="RYQ30957.1"/>
    </source>
</evidence>